<sequence length="346" mass="40243">MDKKNHFMYGIGYGKLYICGEYAILENSSKAIITSVPKKIIAFISKSTKTTIYDNMHNKEILMEDYHENFTIIQKLINFIRNYVDKYEDFSLTIHNELISDNKKYGLGSSGAVLVAITKAMLRFYNVSYDNLKIFKIIVTFSIINNLKGSMGDVAASCNQGVIFYQKFNQEKLYHYIKNNSPKEIIDKLPWPDLKIEKIDVKAPLEMIAKWTGEAIDTKIHVKRWSQNKKDMFLETNNIRKKIKRMLEKAKYKRFIDRSNQLTLRLKAFLKQSNPNLIIPIIKDIRKNLLYLERISNIPMETIDMKKFIMMYPCGKQSGSGCGDMVLAFKTDTVKKFTVTLDLKKL</sequence>
<evidence type="ECO:0000313" key="9">
    <source>
        <dbReference type="Proteomes" id="UP000070467"/>
    </source>
</evidence>
<keyword evidence="6" id="KW-0067">ATP-binding</keyword>
<dbReference type="PANTHER" id="PTHR31814">
    <property type="match status" value="1"/>
</dbReference>
<evidence type="ECO:0000256" key="1">
    <source>
        <dbReference type="ARBA" id="ARBA00005017"/>
    </source>
</evidence>
<comment type="pathway">
    <text evidence="1">Isoprenoid biosynthesis; isopentenyl diphosphate biosynthesis via mevalonate pathway; isopentenyl diphosphate from (R)-mevalonate: step 2/3.</text>
</comment>
<evidence type="ECO:0000256" key="2">
    <source>
        <dbReference type="ARBA" id="ARBA00012958"/>
    </source>
</evidence>
<organism evidence="8 9">
    <name type="scientific">Gemelliphila asaccharolytica</name>
    <dbReference type="NCBI Taxonomy" id="502393"/>
    <lineage>
        <taxon>Bacteria</taxon>
        <taxon>Bacillati</taxon>
        <taxon>Bacillota</taxon>
        <taxon>Bacilli</taxon>
        <taxon>Bacillales</taxon>
        <taxon>Gemellaceae</taxon>
        <taxon>Gemelliphila</taxon>
    </lineage>
</organism>
<dbReference type="InterPro" id="IPR036554">
    <property type="entry name" value="GHMP_kinase_C_sf"/>
</dbReference>
<dbReference type="RefSeq" id="WP_066128724.1">
    <property type="nucleotide sequence ID" value="NZ_KQ959858.1"/>
</dbReference>
<evidence type="ECO:0000313" key="8">
    <source>
        <dbReference type="EMBL" id="KXB58788.1"/>
    </source>
</evidence>
<dbReference type="InterPro" id="IPR035102">
    <property type="entry name" value="Phosphomevalonate_kinase"/>
</dbReference>
<dbReference type="SUPFAM" id="SSF55060">
    <property type="entry name" value="GHMP Kinase, C-terminal domain"/>
    <property type="match status" value="1"/>
</dbReference>
<dbReference type="SUPFAM" id="SSF54211">
    <property type="entry name" value="Ribosomal protein S5 domain 2-like"/>
    <property type="match status" value="1"/>
</dbReference>
<keyword evidence="5 8" id="KW-0418">Kinase</keyword>
<gene>
    <name evidence="8" type="ORF">HMPREF1871_00180</name>
</gene>
<name>A0ABR5TN23_9BACL</name>
<dbReference type="GO" id="GO:0016301">
    <property type="term" value="F:kinase activity"/>
    <property type="evidence" value="ECO:0007669"/>
    <property type="project" value="UniProtKB-KW"/>
</dbReference>
<dbReference type="Pfam" id="PF00288">
    <property type="entry name" value="GHMP_kinases_N"/>
    <property type="match status" value="1"/>
</dbReference>
<feature type="domain" description="GHMP kinase N-terminal" evidence="7">
    <location>
        <begin position="73"/>
        <end position="159"/>
    </location>
</feature>
<evidence type="ECO:0000256" key="5">
    <source>
        <dbReference type="ARBA" id="ARBA00022777"/>
    </source>
</evidence>
<comment type="caution">
    <text evidence="8">The sequence shown here is derived from an EMBL/GenBank/DDBJ whole genome shotgun (WGS) entry which is preliminary data.</text>
</comment>
<keyword evidence="3" id="KW-0808">Transferase</keyword>
<dbReference type="Gene3D" id="3.30.70.890">
    <property type="entry name" value="GHMP kinase, C-terminal domain"/>
    <property type="match status" value="1"/>
</dbReference>
<dbReference type="Gene3D" id="3.30.230.10">
    <property type="match status" value="1"/>
</dbReference>
<dbReference type="InterPro" id="IPR020568">
    <property type="entry name" value="Ribosomal_Su5_D2-typ_SF"/>
</dbReference>
<proteinExistence type="predicted"/>
<evidence type="ECO:0000256" key="6">
    <source>
        <dbReference type="ARBA" id="ARBA00022840"/>
    </source>
</evidence>
<keyword evidence="4" id="KW-0547">Nucleotide-binding</keyword>
<dbReference type="PANTHER" id="PTHR31814:SF2">
    <property type="entry name" value="PHOSPHOMEVALONATE KINASE"/>
    <property type="match status" value="1"/>
</dbReference>
<reference evidence="8 9" key="1">
    <citation type="submission" date="2016-01" db="EMBL/GenBank/DDBJ databases">
        <authorList>
            <person name="Mitreva M."/>
            <person name="Pepin K.H."/>
            <person name="Mihindukulasuriya K.A."/>
            <person name="Fulton R."/>
            <person name="Fronick C."/>
            <person name="O'Laughlin M."/>
            <person name="Miner T."/>
            <person name="Herter B."/>
            <person name="Rosa B.A."/>
            <person name="Cordes M."/>
            <person name="Tomlinson C."/>
            <person name="Wollam A."/>
            <person name="Palsikar V.B."/>
            <person name="Mardis E.R."/>
            <person name="Wilson R.K."/>
        </authorList>
    </citation>
    <scope>NUCLEOTIDE SEQUENCE [LARGE SCALE GENOMIC DNA]</scope>
    <source>
        <strain evidence="8 9">KA00071</strain>
    </source>
</reference>
<dbReference type="InterPro" id="IPR014721">
    <property type="entry name" value="Ribsml_uS5_D2-typ_fold_subgr"/>
</dbReference>
<dbReference type="InterPro" id="IPR006204">
    <property type="entry name" value="GHMP_kinase_N_dom"/>
</dbReference>
<evidence type="ECO:0000259" key="7">
    <source>
        <dbReference type="Pfam" id="PF00288"/>
    </source>
</evidence>
<keyword evidence="9" id="KW-1185">Reference proteome</keyword>
<evidence type="ECO:0000256" key="3">
    <source>
        <dbReference type="ARBA" id="ARBA00022679"/>
    </source>
</evidence>
<accession>A0ABR5TN23</accession>
<dbReference type="EMBL" id="LSDB01000005">
    <property type="protein sequence ID" value="KXB58788.1"/>
    <property type="molecule type" value="Genomic_DNA"/>
</dbReference>
<evidence type="ECO:0000256" key="4">
    <source>
        <dbReference type="ARBA" id="ARBA00022741"/>
    </source>
</evidence>
<dbReference type="EC" id="2.7.4.2" evidence="2"/>
<protein>
    <recommendedName>
        <fullName evidence="2">phosphomevalonate kinase</fullName>
        <ecNumber evidence="2">2.7.4.2</ecNumber>
    </recommendedName>
</protein>
<dbReference type="Proteomes" id="UP000070467">
    <property type="component" value="Unassembled WGS sequence"/>
</dbReference>